<comment type="caution">
    <text evidence="1">The sequence shown here is derived from an EMBL/GenBank/DDBJ whole genome shotgun (WGS) entry which is preliminary data.</text>
</comment>
<reference evidence="1" key="1">
    <citation type="journal article" date="2012" name="PLoS ONE">
        <title>Gene sets for utilization of primary and secondary nutrition supplies in the distal gut of endangered iberian lynx.</title>
        <authorList>
            <person name="Alcaide M."/>
            <person name="Messina E."/>
            <person name="Richter M."/>
            <person name="Bargiela R."/>
            <person name="Peplies J."/>
            <person name="Huws S.A."/>
            <person name="Newbold C.J."/>
            <person name="Golyshin P.N."/>
            <person name="Simon M.A."/>
            <person name="Lopez G."/>
            <person name="Yakimov M.M."/>
            <person name="Ferrer M."/>
        </authorList>
    </citation>
    <scope>NUCLEOTIDE SEQUENCE</scope>
</reference>
<organism evidence="1">
    <name type="scientific">gut metagenome</name>
    <dbReference type="NCBI Taxonomy" id="749906"/>
    <lineage>
        <taxon>unclassified sequences</taxon>
        <taxon>metagenomes</taxon>
        <taxon>organismal metagenomes</taxon>
    </lineage>
</organism>
<dbReference type="EMBL" id="AMCI01001549">
    <property type="protein sequence ID" value="EJX05175.1"/>
    <property type="molecule type" value="Genomic_DNA"/>
</dbReference>
<accession>J9GWX8</accession>
<proteinExistence type="predicted"/>
<sequence length="100" mass="11742">MAHLPIVIYLFFSSLIAFMERYPTLLVCVRSSQSLHLYRFQVLVAVCKTQKHIKKIINAQCLLPCMFGAFRIQPYICTVFHGIRFKVSKRLVVERQSIFF</sequence>
<dbReference type="AlphaFoldDB" id="J9GWX8"/>
<gene>
    <name evidence="1" type="ORF">EVA_06717</name>
</gene>
<protein>
    <submittedName>
        <fullName evidence="1">Uncharacterized protein</fullName>
    </submittedName>
</protein>
<evidence type="ECO:0000313" key="1">
    <source>
        <dbReference type="EMBL" id="EJX05175.1"/>
    </source>
</evidence>
<name>J9GWX8_9ZZZZ</name>